<evidence type="ECO:0000256" key="7">
    <source>
        <dbReference type="ARBA" id="ARBA00023163"/>
    </source>
</evidence>
<dbReference type="Pfam" id="PF12547">
    <property type="entry name" value="ATXN-1_C"/>
    <property type="match status" value="1"/>
</dbReference>
<dbReference type="GO" id="GO:0003723">
    <property type="term" value="F:RNA binding"/>
    <property type="evidence" value="ECO:0007669"/>
    <property type="project" value="InterPro"/>
</dbReference>
<dbReference type="EMBL" id="JAATIS010000859">
    <property type="protein sequence ID" value="KAG2467426.1"/>
    <property type="molecule type" value="Genomic_DNA"/>
</dbReference>
<proteinExistence type="inferred from homology"/>
<dbReference type="InterPro" id="IPR020997">
    <property type="entry name" value="Ataxin-1_N"/>
</dbReference>
<organism evidence="11 12">
    <name type="scientific">Polypterus senegalus</name>
    <name type="common">Senegal bichir</name>
    <dbReference type="NCBI Taxonomy" id="55291"/>
    <lineage>
        <taxon>Eukaryota</taxon>
        <taxon>Metazoa</taxon>
        <taxon>Chordata</taxon>
        <taxon>Craniata</taxon>
        <taxon>Vertebrata</taxon>
        <taxon>Euteleostomi</taxon>
        <taxon>Actinopterygii</taxon>
        <taxon>Polypteriformes</taxon>
        <taxon>Polypteridae</taxon>
        <taxon>Polypterus</taxon>
    </lineage>
</organism>
<feature type="compositionally biased region" description="Basic residues" evidence="9">
    <location>
        <begin position="320"/>
        <end position="338"/>
    </location>
</feature>
<comment type="similarity">
    <text evidence="2">Belongs to the ATXN1 family.</text>
</comment>
<name>A0A8X8BTH9_POLSE</name>
<keyword evidence="5" id="KW-0805">Transcription regulation</keyword>
<keyword evidence="3" id="KW-0678">Repressor</keyword>
<evidence type="ECO:0000313" key="12">
    <source>
        <dbReference type="Proteomes" id="UP000886611"/>
    </source>
</evidence>
<feature type="compositionally biased region" description="Polar residues" evidence="9">
    <location>
        <begin position="52"/>
        <end position="61"/>
    </location>
</feature>
<dbReference type="InterPro" id="IPR043404">
    <property type="entry name" value="ATAXIN1-like"/>
</dbReference>
<dbReference type="SMART" id="SM00536">
    <property type="entry name" value="AXH"/>
    <property type="match status" value="1"/>
</dbReference>
<dbReference type="SUPFAM" id="SSF102031">
    <property type="entry name" value="AXH domain"/>
    <property type="match status" value="1"/>
</dbReference>
<evidence type="ECO:0000256" key="6">
    <source>
        <dbReference type="ARBA" id="ARBA00023125"/>
    </source>
</evidence>
<feature type="compositionally biased region" description="Basic and acidic residues" evidence="9">
    <location>
        <begin position="1"/>
        <end position="19"/>
    </location>
</feature>
<keyword evidence="12" id="KW-1185">Reference proteome</keyword>
<feature type="compositionally biased region" description="Gly residues" evidence="9">
    <location>
        <begin position="738"/>
        <end position="753"/>
    </location>
</feature>
<evidence type="ECO:0000256" key="5">
    <source>
        <dbReference type="ARBA" id="ARBA00023015"/>
    </source>
</evidence>
<dbReference type="GO" id="GO:0000122">
    <property type="term" value="P:negative regulation of transcription by RNA polymerase II"/>
    <property type="evidence" value="ECO:0007669"/>
    <property type="project" value="TreeGrafter"/>
</dbReference>
<dbReference type="GO" id="GO:0007399">
    <property type="term" value="P:nervous system development"/>
    <property type="evidence" value="ECO:0007669"/>
    <property type="project" value="TreeGrafter"/>
</dbReference>
<feature type="region of interest" description="Disordered" evidence="9">
    <location>
        <begin position="787"/>
        <end position="854"/>
    </location>
</feature>
<keyword evidence="6" id="KW-0238">DNA-binding</keyword>
<evidence type="ECO:0000256" key="1">
    <source>
        <dbReference type="ARBA" id="ARBA00004123"/>
    </source>
</evidence>
<keyword evidence="8" id="KW-0539">Nucleus</keyword>
<feature type="non-terminal residue" evidence="11">
    <location>
        <position position="1"/>
    </location>
</feature>
<protein>
    <submittedName>
        <fullName evidence="11">ATX1 protein</fullName>
    </submittedName>
</protein>
<feature type="compositionally biased region" description="Polar residues" evidence="9">
    <location>
        <begin position="369"/>
        <end position="378"/>
    </location>
</feature>
<feature type="region of interest" description="Disordered" evidence="9">
    <location>
        <begin position="369"/>
        <end position="410"/>
    </location>
</feature>
<feature type="region of interest" description="Disordered" evidence="9">
    <location>
        <begin position="1"/>
        <end position="109"/>
    </location>
</feature>
<dbReference type="PANTHER" id="PTHR13392">
    <property type="entry name" value="ATAXIN 1"/>
    <property type="match status" value="1"/>
</dbReference>
<comment type="caution">
    <text evidence="11">The sequence shown here is derived from an EMBL/GenBank/DDBJ whole genome shotgun (WGS) entry which is preliminary data.</text>
</comment>
<evidence type="ECO:0000256" key="9">
    <source>
        <dbReference type="SAM" id="MobiDB-lite"/>
    </source>
</evidence>
<dbReference type="InterPro" id="IPR003652">
    <property type="entry name" value="Ataxin_AXH_dom"/>
</dbReference>
<feature type="region of interest" description="Disordered" evidence="9">
    <location>
        <begin position="301"/>
        <end position="340"/>
    </location>
</feature>
<keyword evidence="4" id="KW-0597">Phosphoprotein</keyword>
<feature type="region of interest" description="Disordered" evidence="9">
    <location>
        <begin position="724"/>
        <end position="755"/>
    </location>
</feature>
<evidence type="ECO:0000256" key="2">
    <source>
        <dbReference type="ARBA" id="ARBA00007348"/>
    </source>
</evidence>
<feature type="non-terminal residue" evidence="11">
    <location>
        <position position="883"/>
    </location>
</feature>
<gene>
    <name evidence="11" type="primary">Atxn1_1</name>
    <name evidence="11" type="ORF">GTO96_0009925</name>
</gene>
<dbReference type="Proteomes" id="UP000886611">
    <property type="component" value="Unassembled WGS sequence"/>
</dbReference>
<dbReference type="GO" id="GO:0003677">
    <property type="term" value="F:DNA binding"/>
    <property type="evidence" value="ECO:0007669"/>
    <property type="project" value="UniProtKB-KW"/>
</dbReference>
<accession>A0A8X8BTH9</accession>
<comment type="subcellular location">
    <subcellularLocation>
        <location evidence="1">Nucleus</location>
    </subcellularLocation>
</comment>
<sequence length="883" mass="93210">MKSNQERSNECLPPKKREIPPSNLPSDEKPVLVAPATESQRGENLAWLASVASGQDGTGSARQGGTGSSVEAGLPQDADLYKAPPTTGEFSSSSSSSSSSSARASRPGPTITTISTVYPSALSQSVQYAQLPHTFQFISPPNAGPYASYIPSQLISPSSTTAATSPSQRSQLEAYTAAVISQAQASKAEHHLHHQAHHVVRPPGLVAAGTPPPPPSQYVQIAGSPSAVSRAVSSPPAHIPLHIHSHSAVIPQALALGGPSQVVVHYSDGHVATAPSKKHPEEGRTREVLNGEMEKGRHYGLSQELTGGKPGAGAKGSALLHHHHHHHHHHHQQQQQQHRHFEARHVMLPAEYNAQENSGIRTSLMLVPNSHSSSSTDLETTREHSPSLAAHEKAGLGQGKPSLRPSYALSSSQLSSDGLKATVATLSPHTVIQTTHNATEQLSMGLPATSFYPAASQQPIIGYITSSGTQPPQQAIGFHPQHLVIPGNSPLIIPVGGGGSGEVEGGPTIVTSSQPFVPAAITKSEPFAVTEPLPSQPSASYHATVMQAQIHLPVVQPIANTSPAGTLPPAVPTPTLPPYFMKGSIIQLADGELKKVEDLKTEDFIQSAEISNDLKIDSSTVERIEGSQNASFAIIQFAVGEHRAQVSVEVLVEYPFFVFGQGWSSCCPERTTQLFDLPCTKLSVGDVCISLTLKNLKNGSLKKGQPVDPSSSILLKAPKNDSLYGSRGRYTEQENGIGQRGAGGGAGGGGGGSVPASAMGTQTRAENGELKFQDKTPLPVTCKPLVTKTDAAGGKPTARKRRWSAPESRKVEKSEEEPPLTLPKPTFIPQENLTGARPCPRAPRGKRTKADLDLRLVEGPPITLQVSEEDSVDLSDQTVVRGR</sequence>
<dbReference type="Pfam" id="PF08517">
    <property type="entry name" value="AXH"/>
    <property type="match status" value="1"/>
</dbReference>
<keyword evidence="7" id="KW-0804">Transcription</keyword>
<evidence type="ECO:0000256" key="3">
    <source>
        <dbReference type="ARBA" id="ARBA00022491"/>
    </source>
</evidence>
<dbReference type="AlphaFoldDB" id="A0A8X8BTH9"/>
<reference evidence="11 12" key="1">
    <citation type="journal article" date="2021" name="Cell">
        <title>Tracing the genetic footprints of vertebrate landing in non-teleost ray-finned fishes.</title>
        <authorList>
            <person name="Bi X."/>
            <person name="Wang K."/>
            <person name="Yang L."/>
            <person name="Pan H."/>
            <person name="Jiang H."/>
            <person name="Wei Q."/>
            <person name="Fang M."/>
            <person name="Yu H."/>
            <person name="Zhu C."/>
            <person name="Cai Y."/>
            <person name="He Y."/>
            <person name="Gan X."/>
            <person name="Zeng H."/>
            <person name="Yu D."/>
            <person name="Zhu Y."/>
            <person name="Jiang H."/>
            <person name="Qiu Q."/>
            <person name="Yang H."/>
            <person name="Zhang Y.E."/>
            <person name="Wang W."/>
            <person name="Zhu M."/>
            <person name="He S."/>
            <person name="Zhang G."/>
        </authorList>
    </citation>
    <scope>NUCLEOTIDE SEQUENCE [LARGE SCALE GENOMIC DNA]</scope>
    <source>
        <strain evidence="11">Bchr_013</strain>
    </source>
</reference>
<dbReference type="PROSITE" id="PS51148">
    <property type="entry name" value="AXH"/>
    <property type="match status" value="1"/>
</dbReference>
<evidence type="ECO:0000256" key="8">
    <source>
        <dbReference type="ARBA" id="ARBA00023242"/>
    </source>
</evidence>
<feature type="compositionally biased region" description="Low complexity" evidence="9">
    <location>
        <begin position="91"/>
        <end position="106"/>
    </location>
</feature>
<feature type="domain" description="AXH" evidence="10">
    <location>
        <begin position="568"/>
        <end position="699"/>
    </location>
</feature>
<dbReference type="InterPro" id="IPR036096">
    <property type="entry name" value="Ataxin_AXH_dom_sf"/>
</dbReference>
<dbReference type="GO" id="GO:0005634">
    <property type="term" value="C:nucleus"/>
    <property type="evidence" value="ECO:0007669"/>
    <property type="project" value="UniProtKB-SubCell"/>
</dbReference>
<feature type="compositionally biased region" description="Basic and acidic residues" evidence="9">
    <location>
        <begin position="379"/>
        <end position="394"/>
    </location>
</feature>
<dbReference type="PANTHER" id="PTHR13392:SF5">
    <property type="entry name" value="ATAXIN-1"/>
    <property type="match status" value="1"/>
</dbReference>
<evidence type="ECO:0000256" key="4">
    <source>
        <dbReference type="ARBA" id="ARBA00022553"/>
    </source>
</evidence>
<evidence type="ECO:0000259" key="10">
    <source>
        <dbReference type="PROSITE" id="PS51148"/>
    </source>
</evidence>
<evidence type="ECO:0000313" key="11">
    <source>
        <dbReference type="EMBL" id="KAG2467426.1"/>
    </source>
</evidence>